<keyword evidence="6" id="KW-1185">Reference proteome</keyword>
<comment type="catalytic activity">
    <reaction evidence="3">
        <text>DNA(n) + a 2'-deoxyribonucleoside 5'-triphosphate = DNA(n+1) + diphosphate</text>
        <dbReference type="Rhea" id="RHEA:22508"/>
        <dbReference type="Rhea" id="RHEA-COMP:17339"/>
        <dbReference type="Rhea" id="RHEA-COMP:17340"/>
        <dbReference type="ChEBI" id="CHEBI:33019"/>
        <dbReference type="ChEBI" id="CHEBI:61560"/>
        <dbReference type="ChEBI" id="CHEBI:173112"/>
        <dbReference type="EC" id="2.7.7.7"/>
    </reaction>
</comment>
<dbReference type="GO" id="GO:0006302">
    <property type="term" value="P:double-strand break repair"/>
    <property type="evidence" value="ECO:0007669"/>
    <property type="project" value="TreeGrafter"/>
</dbReference>
<reference evidence="5 6" key="4">
    <citation type="journal article" date="2020" name="PLoS ONE">
        <title>Taxonomic classification of strain PO100/5 shows a broader geographic distribution and genetic markers of the recently described Corynebacterium silvaticum.</title>
        <authorList>
            <person name="Viana M.V.C."/>
            <person name="Profeta R."/>
            <person name="da Silva A.L."/>
            <person name="Hurtado R."/>
            <person name="Cerqueira J.C."/>
            <person name="Ribeiro B.F.S."/>
            <person name="Almeida M.O."/>
            <person name="Morais-Rodrigues F."/>
            <person name="Soares S.C."/>
            <person name="Oliveira M."/>
            <person name="Tavares L."/>
            <person name="Figueiredo H."/>
            <person name="Wattam A.R."/>
            <person name="Barh D."/>
            <person name="Ghosh P."/>
            <person name="Silva A."/>
            <person name="Azevedo V."/>
        </authorList>
    </citation>
    <scope>NUCLEOTIDE SEQUENCE [LARGE SCALE GENOMIC DNA]</scope>
    <source>
        <strain evidence="5 6">PO100/5</strain>
    </source>
</reference>
<dbReference type="GO" id="GO:0003887">
    <property type="term" value="F:DNA-directed DNA polymerase activity"/>
    <property type="evidence" value="ECO:0007669"/>
    <property type="project" value="UniProtKB-EC"/>
</dbReference>
<dbReference type="InterPro" id="IPR002298">
    <property type="entry name" value="DNA_polymerase_A"/>
</dbReference>
<evidence type="ECO:0000313" key="5">
    <source>
        <dbReference type="EMBL" id="ARU45714.1"/>
    </source>
</evidence>
<evidence type="ECO:0000256" key="3">
    <source>
        <dbReference type="ARBA" id="ARBA00049244"/>
    </source>
</evidence>
<dbReference type="KEGG" id="csil:CBE74_03465"/>
<keyword evidence="2" id="KW-0235">DNA replication</keyword>
<name>A0A7Y4P8L4_9CORY</name>
<evidence type="ECO:0000259" key="4">
    <source>
        <dbReference type="SMART" id="SM00482"/>
    </source>
</evidence>
<dbReference type="SUPFAM" id="SSF53098">
    <property type="entry name" value="Ribonuclease H-like"/>
    <property type="match status" value="1"/>
</dbReference>
<dbReference type="SUPFAM" id="SSF56672">
    <property type="entry name" value="DNA/RNA polymerases"/>
    <property type="match status" value="1"/>
</dbReference>
<dbReference type="InterPro" id="IPR001098">
    <property type="entry name" value="DNA-dir_DNA_pol_A_palm_dom"/>
</dbReference>
<dbReference type="Pfam" id="PF00476">
    <property type="entry name" value="DNA_pol_A"/>
    <property type="match status" value="1"/>
</dbReference>
<reference evidence="5 6" key="2">
    <citation type="journal article" date="2020" name="Antonie Van Leeuwenhoek">
        <title>Phylogenomic characterisation of a novel corynebacterial species pathogenic to animals.</title>
        <authorList>
            <person name="Moller J."/>
            <person name="Musella L."/>
            <person name="Melnikov V."/>
            <person name="Geissdorfer W."/>
            <person name="Burkovski A."/>
            <person name="Sangal V."/>
        </authorList>
    </citation>
    <scope>NUCLEOTIDE SEQUENCE [LARGE SCALE GENOMIC DNA]</scope>
    <source>
        <strain evidence="5 6">PO100/5</strain>
    </source>
</reference>
<evidence type="ECO:0000256" key="2">
    <source>
        <dbReference type="ARBA" id="ARBA00022705"/>
    </source>
</evidence>
<reference evidence="5 6" key="3">
    <citation type="journal article" date="2020" name="Int. J. Syst. Evol. Microbiol.">
        <title>Corynebacterium silvaticum sp. nov., a unique group of NTTB corynebacteria in wild boar and roe deer.</title>
        <authorList>
            <person name="Dangel A."/>
            <person name="Berger A."/>
            <person name="Rau J."/>
            <person name="Eisenberg T."/>
            <person name="Kampfer P."/>
            <person name="Margos G."/>
            <person name="Contzen M."/>
            <person name="Busse H.J."/>
            <person name="Konrad R."/>
            <person name="Peters M."/>
            <person name="Sting R."/>
            <person name="Sing A."/>
        </authorList>
    </citation>
    <scope>NUCLEOTIDE SEQUENCE [LARGE SCALE GENOMIC DNA]</scope>
    <source>
        <strain evidence="5 6">PO100/5</strain>
    </source>
</reference>
<dbReference type="RefSeq" id="WP_087453554.1">
    <property type="nucleotide sequence ID" value="NZ_CP021417.2"/>
</dbReference>
<gene>
    <name evidence="5" type="ORF">CBE74_03465</name>
</gene>
<evidence type="ECO:0000256" key="1">
    <source>
        <dbReference type="ARBA" id="ARBA00012417"/>
    </source>
</evidence>
<dbReference type="PANTHER" id="PTHR10133:SF27">
    <property type="entry name" value="DNA POLYMERASE NU"/>
    <property type="match status" value="1"/>
</dbReference>
<reference evidence="5 6" key="1">
    <citation type="journal article" date="2014" name="BMC Vet. Res.">
        <title>First report of Corynebacterium pseudotuberculosis from caseous lymphadenitis lesions in Black Alentejano pig (Sus scrofa domesticus).</title>
        <authorList>
            <person name="Oliveira M."/>
            <person name="Barroco C."/>
            <person name="Mottola C."/>
            <person name="Santos R."/>
            <person name="Lemsaddek A."/>
            <person name="Tavares L."/>
            <person name="Semedo-Lemsaddek T."/>
        </authorList>
    </citation>
    <scope>NUCLEOTIDE SEQUENCE [LARGE SCALE GENOMIC DNA]</scope>
    <source>
        <strain evidence="5 6">PO100/5</strain>
    </source>
</reference>
<dbReference type="GO" id="GO:0006261">
    <property type="term" value="P:DNA-templated DNA replication"/>
    <property type="evidence" value="ECO:0007669"/>
    <property type="project" value="InterPro"/>
</dbReference>
<dbReference type="PANTHER" id="PTHR10133">
    <property type="entry name" value="DNA POLYMERASE I"/>
    <property type="match status" value="1"/>
</dbReference>
<dbReference type="CDD" id="cd08642">
    <property type="entry name" value="DNA_pol_A_pol_I_A"/>
    <property type="match status" value="1"/>
</dbReference>
<organism evidence="5 6">
    <name type="scientific">Corynebacterium silvaticum</name>
    <dbReference type="NCBI Taxonomy" id="2320431"/>
    <lineage>
        <taxon>Bacteria</taxon>
        <taxon>Bacillati</taxon>
        <taxon>Actinomycetota</taxon>
        <taxon>Actinomycetes</taxon>
        <taxon>Mycobacteriales</taxon>
        <taxon>Corynebacteriaceae</taxon>
        <taxon>Corynebacterium</taxon>
    </lineage>
</organism>
<accession>A0A7Y4P8L4</accession>
<dbReference type="Proteomes" id="UP000195652">
    <property type="component" value="Chromosome"/>
</dbReference>
<dbReference type="EC" id="2.7.7.7" evidence="1"/>
<dbReference type="EMBL" id="CP021417">
    <property type="protein sequence ID" value="ARU45714.1"/>
    <property type="molecule type" value="Genomic_DNA"/>
</dbReference>
<dbReference type="Gene3D" id="1.10.150.20">
    <property type="entry name" value="5' to 3' exonuclease, C-terminal subdomain"/>
    <property type="match status" value="1"/>
</dbReference>
<dbReference type="InterPro" id="IPR043502">
    <property type="entry name" value="DNA/RNA_pol_sf"/>
</dbReference>
<feature type="domain" description="DNA-directed DNA polymerase family A palm" evidence="4">
    <location>
        <begin position="375"/>
        <end position="619"/>
    </location>
</feature>
<dbReference type="GO" id="GO:0003677">
    <property type="term" value="F:DNA binding"/>
    <property type="evidence" value="ECO:0007669"/>
    <property type="project" value="InterPro"/>
</dbReference>
<sequence length="655" mass="71491">MRQIAIDIETFSPAPLAKTGVYPYAEHPDFRLLIFGYSIDGGPVEVVDLASGGGLPDEVLAALVDPGVVKWAHNAAFERVALSAWLQRHHPELLAAGFLDPSQWRCTMVWSAYLGLPMSLDAVGTALDLDVQKDTAGKRLIKQFCTPATPSVLNGGGTRNLPSSDPTGWAQFIDYNQRDVEVELALHDRLSSFPIPEAEWDAYALDQRINDTGILLDHTLADAAVTLDDQHRAATLARARELTGLENPNSPIQLKEWLTAHGCEMSSLAKADVEAALESATGKVKEVLELRGDLAKSSVKKYQAMHNVTGTDGRARGLIQFYGAGRTGRFAGRLVQVQNLPRNYLPDLDQARALTRQGNLDALELLYDSVPDTLSQLIRTAFIPSAGCRFIVTDYSAIEARVIAWLAGEHTTLQAFEQGKDLYCATASRMFGVPVEKHGINAELRQKGKIATLACGYNGSVGALKAMGALRMGLAEHELKPIVDAWRATNPNIVQLWADVEQAALDAITTRQAVRLRNLSFTAESGILFITLPSGRRLAYVKPQLGENRWGGTSITYSGVTTGRKWGRLETYGGKLVENIVQAVARDLLVHAMTLVAEAGHRIVMHVHDEIVIDEPEDSGFTIADVCQLMTTPPDWAAGLPLDADGYECDYYRKD</sequence>
<dbReference type="InterPro" id="IPR012337">
    <property type="entry name" value="RNaseH-like_sf"/>
</dbReference>
<proteinExistence type="predicted"/>
<dbReference type="SMART" id="SM00482">
    <property type="entry name" value="POLAc"/>
    <property type="match status" value="1"/>
</dbReference>
<protein>
    <recommendedName>
        <fullName evidence="1">DNA-directed DNA polymerase</fullName>
        <ecNumber evidence="1">2.7.7.7</ecNumber>
    </recommendedName>
</protein>
<dbReference type="GeneID" id="75009008"/>
<dbReference type="AlphaFoldDB" id="A0A7Y4P8L4"/>
<evidence type="ECO:0000313" key="6">
    <source>
        <dbReference type="Proteomes" id="UP000195652"/>
    </source>
</evidence>